<dbReference type="PANTHER" id="PTHR33841:SF1">
    <property type="entry name" value="DNA METHYLTRANSFERASE A"/>
    <property type="match status" value="1"/>
</dbReference>
<dbReference type="GO" id="GO:0032259">
    <property type="term" value="P:methylation"/>
    <property type="evidence" value="ECO:0007669"/>
    <property type="project" value="UniProtKB-KW"/>
</dbReference>
<evidence type="ECO:0000256" key="3">
    <source>
        <dbReference type="ARBA" id="ARBA00022679"/>
    </source>
</evidence>
<dbReference type="Proteomes" id="UP000220527">
    <property type="component" value="Unassembled WGS sequence"/>
</dbReference>
<evidence type="ECO:0000256" key="1">
    <source>
        <dbReference type="ARBA" id="ARBA00011900"/>
    </source>
</evidence>
<dbReference type="OrthoDB" id="9815272at2"/>
<dbReference type="Pfam" id="PF07669">
    <property type="entry name" value="Eco57I"/>
    <property type="match status" value="1"/>
</dbReference>
<dbReference type="EMBL" id="NQWI01000093">
    <property type="protein sequence ID" value="PDW02016.1"/>
    <property type="molecule type" value="Genomic_DNA"/>
</dbReference>
<dbReference type="PANTHER" id="PTHR33841">
    <property type="entry name" value="DNA METHYLTRANSFERASE YEEA-RELATED"/>
    <property type="match status" value="1"/>
</dbReference>
<feature type="domain" description="Type II methyltransferase M.TaqI-like" evidence="7">
    <location>
        <begin position="547"/>
        <end position="848"/>
    </location>
</feature>
<proteinExistence type="predicted"/>
<keyword evidence="3" id="KW-0808">Transferase</keyword>
<dbReference type="SUPFAM" id="SSF53335">
    <property type="entry name" value="S-adenosyl-L-methionine-dependent methyltransferases"/>
    <property type="match status" value="1"/>
</dbReference>
<name>A0A2A6RGK3_9CHLR</name>
<dbReference type="PRINTS" id="PR00507">
    <property type="entry name" value="N12N6MTFRASE"/>
</dbReference>
<dbReference type="Gene3D" id="3.40.50.150">
    <property type="entry name" value="Vaccinia Virus protein VP39"/>
    <property type="match status" value="2"/>
</dbReference>
<evidence type="ECO:0000313" key="9">
    <source>
        <dbReference type="Proteomes" id="UP000220527"/>
    </source>
</evidence>
<evidence type="ECO:0000256" key="4">
    <source>
        <dbReference type="ARBA" id="ARBA00022691"/>
    </source>
</evidence>
<dbReference type="AlphaFoldDB" id="A0A2A6RGK3"/>
<evidence type="ECO:0000259" key="7">
    <source>
        <dbReference type="Pfam" id="PF07669"/>
    </source>
</evidence>
<dbReference type="GO" id="GO:0009007">
    <property type="term" value="F:site-specific DNA-methyltransferase (adenine-specific) activity"/>
    <property type="evidence" value="ECO:0007669"/>
    <property type="project" value="UniProtKB-EC"/>
</dbReference>
<dbReference type="EC" id="2.1.1.72" evidence="1"/>
<dbReference type="InterPro" id="IPR050953">
    <property type="entry name" value="N4_N6_ade-DNA_methylase"/>
</dbReference>
<dbReference type="InterPro" id="IPR011639">
    <property type="entry name" value="MethylTrfase_TaqI-like_dom"/>
</dbReference>
<feature type="region of interest" description="Disordered" evidence="6">
    <location>
        <begin position="596"/>
        <end position="619"/>
    </location>
</feature>
<keyword evidence="2" id="KW-0489">Methyltransferase</keyword>
<evidence type="ECO:0000256" key="5">
    <source>
        <dbReference type="ARBA" id="ARBA00047942"/>
    </source>
</evidence>
<reference evidence="9" key="1">
    <citation type="submission" date="2017-08" db="EMBL/GenBank/DDBJ databases">
        <authorList>
            <person name="Grouzdev D.S."/>
            <person name="Gaisin V.A."/>
            <person name="Rysina M.S."/>
            <person name="Gorlenko V.M."/>
        </authorList>
    </citation>
    <scope>NUCLEOTIDE SEQUENCE [LARGE SCALE GENOMIC DNA]</scope>
    <source>
        <strain evidence="9">Kir15-3F</strain>
    </source>
</reference>
<dbReference type="GO" id="GO:0006304">
    <property type="term" value="P:DNA modification"/>
    <property type="evidence" value="ECO:0007669"/>
    <property type="project" value="InterPro"/>
</dbReference>
<keyword evidence="9" id="KW-1185">Reference proteome</keyword>
<dbReference type="RefSeq" id="WP_097645149.1">
    <property type="nucleotide sequence ID" value="NZ_NQWI01000093.1"/>
</dbReference>
<protein>
    <recommendedName>
        <fullName evidence="1">site-specific DNA-methyltransferase (adenine-specific)</fullName>
        <ecNumber evidence="1">2.1.1.72</ecNumber>
    </recommendedName>
</protein>
<sequence length="1276" mass="144323">MNPAQLPLALSQRHYNRQLFADHYLDETLRRRDAWFDLLAEATPVLAQIRAIFANFTPSSNEAQTERELVRPVLEALGHTFEVQAALRTPKGTKKPDYVFYRDEAARQANKGKTLNDAELTAALAIGEAKFWDRKLDVSLAGVDEDLARVPSDQIAFYMRHAGVTWGILTNGRRWRLYHKDTVEKQDRYYEVDLKQLSDADEPEPFLYFYAFFRRAAFEPALGATLTLEGMLRESVDYAHSLSASLKNQAFDALRHLAQGFLDYPRNQLQPTPTMLHEIYGSSLIVLYRLLFIFYAEARELLPLRENANYRNEYSLYAVVRGATRRLDSGMTLLVDTGRTWAELRDLFGIINAGSPPLNVATFNGGLFDPEQYPFLERYTIGDAQLQLALDQLARIINPQTGSKEFIDYRDLAERHLGTIYEGLLEYHLVPLERSADGFSTDVVNDKGERHRTGSYYTPDFAVQYIVEQTLRPLLDAAVADQPSDEAKIAAILNLNCLDPAMGSGHFPVAATEYIARYLVELAVVPPAEADDEPDLAYWKRRVAQSCIYGVDLNPLAVDLAKLSLWLATAAKGRPLSFLDHHMRCGNALVGARAAQLDTATTPKKPTRRSKKEPQSPTADQLTLLDDAAFAGAMASAVNSMWLIEGSAARSVADVKEQERIYETVRAGLTERFGALADLVTAAGFGVTPERSMWQALAEYVTKRDEGAFATPAFERPLKELRQLKAAQRFFHWDLEFPEVFYDRYGRWLGAEGGFDLVMGNPPYVRQEQLGLLKPYFEAVYPETYSGTADLFVYFFQQGIKLLRAGGRLGYIASNAWLRANYATPLRNFLRTNVTLDQIIDLGDNRIFHDAPDVYPAIPLLRKLAPPAEHSTQVARFSRSEGLKEFAERVAAKLIAVSIHDQPDSGWQLIDDASRHLLAKLLDAGKPLEEVVEGRMYRGVLTGLNNAFIINQATRDRLVQEDAQSATVLKPLVNGADIRSWLVHEKGRWLILLPDQWTAQQAGAELDEAAAWEYLQSTLPAIARHIAPFAEAGRRRADQGGYWWELRPCNYYAAFDGPKIFWPEIANRPRYSVAGPGIVGNKTTFMIPGEHPYLLGLLMSRTLWFAVTNLAAPFGERKGMLRYLMSAQYIARLPIPEAAAQTQQTIGDLALRISAEAQARYKLHERVRRRILSDLGGQGNALNQKLSAWWHLDFPSFREELRNHFRREIALKERDDWEEWLNEQRQRHEQHTTAISAQEHELNHQIYQLFALSAEEIRLIEEATTYQDGAISDCRL</sequence>
<dbReference type="REBASE" id="279127">
    <property type="entry name" value="Cba153FORF16230P"/>
</dbReference>
<comment type="caution">
    <text evidence="8">The sequence shown here is derived from an EMBL/GenBank/DDBJ whole genome shotgun (WGS) entry which is preliminary data.</text>
</comment>
<evidence type="ECO:0000313" key="8">
    <source>
        <dbReference type="EMBL" id="PDW02016.1"/>
    </source>
</evidence>
<keyword evidence="4" id="KW-0949">S-adenosyl-L-methionine</keyword>
<gene>
    <name evidence="8" type="ORF">CJ255_16230</name>
</gene>
<accession>A0A2A6RGK3</accession>
<dbReference type="InterPro" id="IPR029063">
    <property type="entry name" value="SAM-dependent_MTases_sf"/>
</dbReference>
<comment type="catalytic activity">
    <reaction evidence="5">
        <text>a 2'-deoxyadenosine in DNA + S-adenosyl-L-methionine = an N(6)-methyl-2'-deoxyadenosine in DNA + S-adenosyl-L-homocysteine + H(+)</text>
        <dbReference type="Rhea" id="RHEA:15197"/>
        <dbReference type="Rhea" id="RHEA-COMP:12418"/>
        <dbReference type="Rhea" id="RHEA-COMP:12419"/>
        <dbReference type="ChEBI" id="CHEBI:15378"/>
        <dbReference type="ChEBI" id="CHEBI:57856"/>
        <dbReference type="ChEBI" id="CHEBI:59789"/>
        <dbReference type="ChEBI" id="CHEBI:90615"/>
        <dbReference type="ChEBI" id="CHEBI:90616"/>
        <dbReference type="EC" id="2.1.1.72"/>
    </reaction>
</comment>
<evidence type="ECO:0000256" key="6">
    <source>
        <dbReference type="SAM" id="MobiDB-lite"/>
    </source>
</evidence>
<organism evidence="8 9">
    <name type="scientific">Candidatus Viridilinea mediisalina</name>
    <dbReference type="NCBI Taxonomy" id="2024553"/>
    <lineage>
        <taxon>Bacteria</taxon>
        <taxon>Bacillati</taxon>
        <taxon>Chloroflexota</taxon>
        <taxon>Chloroflexia</taxon>
        <taxon>Chloroflexales</taxon>
        <taxon>Chloroflexineae</taxon>
        <taxon>Oscillochloridaceae</taxon>
        <taxon>Candidatus Viridilinea</taxon>
    </lineage>
</organism>
<evidence type="ECO:0000256" key="2">
    <source>
        <dbReference type="ARBA" id="ARBA00022603"/>
    </source>
</evidence>